<evidence type="ECO:0000256" key="1">
    <source>
        <dbReference type="SAM" id="Phobius"/>
    </source>
</evidence>
<keyword evidence="1" id="KW-0812">Transmembrane</keyword>
<protein>
    <recommendedName>
        <fullName evidence="4">YtxH domain-containing protein</fullName>
    </recommendedName>
</protein>
<keyword evidence="3" id="KW-1185">Reference proteome</keyword>
<evidence type="ECO:0000313" key="2">
    <source>
        <dbReference type="EMBL" id="GAA0360035.1"/>
    </source>
</evidence>
<keyword evidence="1" id="KW-0472">Membrane</keyword>
<organism evidence="2 3">
    <name type="scientific">Alkalibacterium iburiense</name>
    <dbReference type="NCBI Taxonomy" id="290589"/>
    <lineage>
        <taxon>Bacteria</taxon>
        <taxon>Bacillati</taxon>
        <taxon>Bacillota</taxon>
        <taxon>Bacilli</taxon>
        <taxon>Lactobacillales</taxon>
        <taxon>Carnobacteriaceae</taxon>
        <taxon>Alkalibacterium</taxon>
    </lineage>
</organism>
<dbReference type="RefSeq" id="WP_343754594.1">
    <property type="nucleotide sequence ID" value="NZ_BAAACW010000064.1"/>
</dbReference>
<accession>A0ABP3H5J9</accession>
<reference evidence="3" key="1">
    <citation type="journal article" date="2019" name="Int. J. Syst. Evol. Microbiol.">
        <title>The Global Catalogue of Microorganisms (GCM) 10K type strain sequencing project: providing services to taxonomists for standard genome sequencing and annotation.</title>
        <authorList>
            <consortium name="The Broad Institute Genomics Platform"/>
            <consortium name="The Broad Institute Genome Sequencing Center for Infectious Disease"/>
            <person name="Wu L."/>
            <person name="Ma J."/>
        </authorList>
    </citation>
    <scope>NUCLEOTIDE SEQUENCE [LARGE SCALE GENOMIC DNA]</scope>
    <source>
        <strain evidence="3">JCM 12662</strain>
    </source>
</reference>
<proteinExistence type="predicted"/>
<evidence type="ECO:0008006" key="4">
    <source>
        <dbReference type="Google" id="ProtNLM"/>
    </source>
</evidence>
<gene>
    <name evidence="2" type="ORF">GCM10008932_10780</name>
</gene>
<dbReference type="Proteomes" id="UP001501166">
    <property type="component" value="Unassembled WGS sequence"/>
</dbReference>
<name>A0ABP3H5J9_9LACT</name>
<keyword evidence="1" id="KW-1133">Transmembrane helix</keyword>
<evidence type="ECO:0000313" key="3">
    <source>
        <dbReference type="Proteomes" id="UP001501166"/>
    </source>
</evidence>
<feature type="transmembrane region" description="Helical" evidence="1">
    <location>
        <begin position="12"/>
        <end position="33"/>
    </location>
</feature>
<sequence>MNRMDDTHKSILLGVGVAFLVGIVTFLFSTDTAQKKTKKVMRKHKAKKYINKLPGNKSKTRKFLDKLSDEDLRDLVGAGDMVDDIGDKFSHMGSDLKDYVHDKSKDTKKFMKKMK</sequence>
<dbReference type="EMBL" id="BAAACW010000064">
    <property type="protein sequence ID" value="GAA0360035.1"/>
    <property type="molecule type" value="Genomic_DNA"/>
</dbReference>
<comment type="caution">
    <text evidence="2">The sequence shown here is derived from an EMBL/GenBank/DDBJ whole genome shotgun (WGS) entry which is preliminary data.</text>
</comment>